<feature type="repeat" description="PPR" evidence="3">
    <location>
        <begin position="332"/>
        <end position="366"/>
    </location>
</feature>
<evidence type="ECO:0000313" key="6">
    <source>
        <dbReference type="Proteomes" id="UP001187192"/>
    </source>
</evidence>
<name>A0AA88D323_FICCA</name>
<accession>A0AA88D323</accession>
<dbReference type="GO" id="GO:0003723">
    <property type="term" value="F:RNA binding"/>
    <property type="evidence" value="ECO:0007669"/>
    <property type="project" value="InterPro"/>
</dbReference>
<dbReference type="InterPro" id="IPR011990">
    <property type="entry name" value="TPR-like_helical_dom_sf"/>
</dbReference>
<evidence type="ECO:0000256" key="3">
    <source>
        <dbReference type="PROSITE-ProRule" id="PRU00708"/>
    </source>
</evidence>
<dbReference type="PANTHER" id="PTHR47926:SF452">
    <property type="entry name" value="PENTATRICOPEPTIDE REPEAT-CONTAINING PROTEIN"/>
    <property type="match status" value="1"/>
</dbReference>
<dbReference type="PANTHER" id="PTHR47926">
    <property type="entry name" value="PENTATRICOPEPTIDE REPEAT-CONTAINING PROTEIN"/>
    <property type="match status" value="1"/>
</dbReference>
<dbReference type="Gramene" id="FCD_00007506-RA">
    <property type="protein sequence ID" value="FCD_00007506-RA:cds"/>
    <property type="gene ID" value="FCD_00007506"/>
</dbReference>
<feature type="repeat" description="PPR" evidence="3">
    <location>
        <begin position="403"/>
        <end position="433"/>
    </location>
</feature>
<gene>
    <name evidence="5" type="ORF">TIFTF001_008677</name>
</gene>
<feature type="repeat" description="PPR" evidence="3">
    <location>
        <begin position="200"/>
        <end position="230"/>
    </location>
</feature>
<comment type="caution">
    <text evidence="5">The sequence shown here is derived from an EMBL/GenBank/DDBJ whole genome shotgun (WGS) entry which is preliminary data.</text>
</comment>
<dbReference type="Pfam" id="PF12854">
    <property type="entry name" value="PPR_1"/>
    <property type="match status" value="1"/>
</dbReference>
<keyword evidence="2" id="KW-0677">Repeat</keyword>
<evidence type="ECO:0000259" key="4">
    <source>
        <dbReference type="Pfam" id="PF14432"/>
    </source>
</evidence>
<sequence>MLKLKLSSKQHFPLATHEKLRFFCSASTAASMADTDSTTPKLMEQNSINPQIHIQQKPDPPFSRPLDPQHFVSALLHSKSISQVKEIHGKVVVNGMLQNLVVANKLLYLYAQHRALSTAYLLFCDMKERNSVTWSVILGGFSKVGDFIGSFGIFRKLIQCGVRPDNYNLPFVIRACRDMAEITSGKIVHGVVVRYGLELNRFVGAALVDMYAKCGEIEDARKMFDDMPSRDLVTWTVMVRAYAECGNPYESLFLFDLMMEGSVVLDKFAMVTVVSACAKLGAMNKATLVHDYLCKNKFSLDVVLGTAMIDMYSKCGCIESANDVFVRMKEKNVVSWSTMIAAYGYHGHGREALDTFDMMLSSGTLPNAITFVSLLYACSHSGLIEEGVRFFASMWDEYSLRPDVKHYTCMVDLLGRAGRLDEAFELVESMTMKKDEGLWCALLGACRIHGHVEMAERAANSLIQLQPHNPGHYVLLSNVYAKAGRWKDVAKIRNLMTQSRLKKVPGWTWIEVDNKIYQFSSGDETHPRSKEIYGMLKNLNEKLVQAGYVPDTSFVLQDVDEEVKVRILSAHSEKLAIAFALVATPSETPIRLTKNLRICGDCHTFSKFVSAVTQRVIVVRDANRFHHFKEGVCSCGDYW</sequence>
<dbReference type="GO" id="GO:0031425">
    <property type="term" value="P:chloroplast RNA processing"/>
    <property type="evidence" value="ECO:0007669"/>
    <property type="project" value="UniProtKB-ARBA"/>
</dbReference>
<keyword evidence="6" id="KW-1185">Reference proteome</keyword>
<dbReference type="InterPro" id="IPR002885">
    <property type="entry name" value="PPR_rpt"/>
</dbReference>
<protein>
    <recommendedName>
        <fullName evidence="4">DYW domain-containing protein</fullName>
    </recommendedName>
</protein>
<dbReference type="SUPFAM" id="SSF48452">
    <property type="entry name" value="TPR-like"/>
    <property type="match status" value="1"/>
</dbReference>
<dbReference type="Pfam" id="PF13041">
    <property type="entry name" value="PPR_2"/>
    <property type="match status" value="1"/>
</dbReference>
<dbReference type="GO" id="GO:0008270">
    <property type="term" value="F:zinc ion binding"/>
    <property type="evidence" value="ECO:0007669"/>
    <property type="project" value="InterPro"/>
</dbReference>
<dbReference type="Gene3D" id="1.25.40.10">
    <property type="entry name" value="Tetratricopeptide repeat domain"/>
    <property type="match status" value="4"/>
</dbReference>
<dbReference type="FunFam" id="1.25.40.10:FF:000344">
    <property type="entry name" value="Pentatricopeptide repeat-containing protein"/>
    <property type="match status" value="1"/>
</dbReference>
<dbReference type="InterPro" id="IPR046960">
    <property type="entry name" value="PPR_At4g14850-like_plant"/>
</dbReference>
<dbReference type="PROSITE" id="PS51375">
    <property type="entry name" value="PPR"/>
    <property type="match status" value="5"/>
</dbReference>
<feature type="domain" description="DYW" evidence="4">
    <location>
        <begin position="547"/>
        <end position="639"/>
    </location>
</feature>
<reference evidence="5" key="1">
    <citation type="submission" date="2023-07" db="EMBL/GenBank/DDBJ databases">
        <title>draft genome sequence of fig (Ficus carica).</title>
        <authorList>
            <person name="Takahashi T."/>
            <person name="Nishimura K."/>
        </authorList>
    </citation>
    <scope>NUCLEOTIDE SEQUENCE</scope>
</reference>
<organism evidence="5 6">
    <name type="scientific">Ficus carica</name>
    <name type="common">Common fig</name>
    <dbReference type="NCBI Taxonomy" id="3494"/>
    <lineage>
        <taxon>Eukaryota</taxon>
        <taxon>Viridiplantae</taxon>
        <taxon>Streptophyta</taxon>
        <taxon>Embryophyta</taxon>
        <taxon>Tracheophyta</taxon>
        <taxon>Spermatophyta</taxon>
        <taxon>Magnoliopsida</taxon>
        <taxon>eudicotyledons</taxon>
        <taxon>Gunneridae</taxon>
        <taxon>Pentapetalae</taxon>
        <taxon>rosids</taxon>
        <taxon>fabids</taxon>
        <taxon>Rosales</taxon>
        <taxon>Moraceae</taxon>
        <taxon>Ficeae</taxon>
        <taxon>Ficus</taxon>
    </lineage>
</organism>
<dbReference type="NCBIfam" id="TIGR00756">
    <property type="entry name" value="PPR"/>
    <property type="match status" value="5"/>
</dbReference>
<proteinExistence type="inferred from homology"/>
<comment type="similarity">
    <text evidence="1">Belongs to the PPR family. PCMP-H subfamily.</text>
</comment>
<dbReference type="AlphaFoldDB" id="A0AA88D323"/>
<dbReference type="FunFam" id="1.25.40.10:FF:001050">
    <property type="entry name" value="Pentatricopeptide repeat-containing protein At2g33760"/>
    <property type="match status" value="1"/>
</dbReference>
<dbReference type="InterPro" id="IPR032867">
    <property type="entry name" value="DYW_dom"/>
</dbReference>
<dbReference type="InterPro" id="IPR046848">
    <property type="entry name" value="E_motif"/>
</dbReference>
<dbReference type="GO" id="GO:0009451">
    <property type="term" value="P:RNA modification"/>
    <property type="evidence" value="ECO:0007669"/>
    <property type="project" value="InterPro"/>
</dbReference>
<evidence type="ECO:0000256" key="2">
    <source>
        <dbReference type="ARBA" id="ARBA00022737"/>
    </source>
</evidence>
<dbReference type="Proteomes" id="UP001187192">
    <property type="component" value="Unassembled WGS sequence"/>
</dbReference>
<dbReference type="FunFam" id="1.25.40.10:FF:000231">
    <property type="entry name" value="Pentatricopeptide repeat-containing protein chloroplastic"/>
    <property type="match status" value="1"/>
</dbReference>
<dbReference type="Pfam" id="PF01535">
    <property type="entry name" value="PPR"/>
    <property type="match status" value="3"/>
</dbReference>
<feature type="repeat" description="PPR" evidence="3">
    <location>
        <begin position="231"/>
        <end position="265"/>
    </location>
</feature>
<evidence type="ECO:0000313" key="5">
    <source>
        <dbReference type="EMBL" id="GMN39447.1"/>
    </source>
</evidence>
<evidence type="ECO:0000256" key="1">
    <source>
        <dbReference type="ARBA" id="ARBA00006643"/>
    </source>
</evidence>
<feature type="repeat" description="PPR" evidence="3">
    <location>
        <begin position="130"/>
        <end position="164"/>
    </location>
</feature>
<dbReference type="Pfam" id="PF20431">
    <property type="entry name" value="E_motif"/>
    <property type="match status" value="1"/>
</dbReference>
<dbReference type="Pfam" id="PF14432">
    <property type="entry name" value="DYW_deaminase"/>
    <property type="match status" value="1"/>
</dbReference>
<dbReference type="EMBL" id="BTGU01000009">
    <property type="protein sequence ID" value="GMN39447.1"/>
    <property type="molecule type" value="Genomic_DNA"/>
</dbReference>